<keyword evidence="1" id="KW-0812">Transmembrane</keyword>
<keyword evidence="1" id="KW-1133">Transmembrane helix</keyword>
<gene>
    <name evidence="2" type="ORF">QWZ16_00635</name>
</gene>
<reference evidence="3" key="1">
    <citation type="journal article" date="2019" name="Int. J. Syst. Evol. Microbiol.">
        <title>The Global Catalogue of Microorganisms (GCM) 10K type strain sequencing project: providing services to taxonomists for standard genome sequencing and annotation.</title>
        <authorList>
            <consortium name="The Broad Institute Genomics Platform"/>
            <consortium name="The Broad Institute Genome Sequencing Center for Infectious Disease"/>
            <person name="Wu L."/>
            <person name="Ma J."/>
        </authorList>
    </citation>
    <scope>NUCLEOTIDE SEQUENCE [LARGE SCALE GENOMIC DNA]</scope>
    <source>
        <strain evidence="3">CECT 7398</strain>
    </source>
</reference>
<keyword evidence="3" id="KW-1185">Reference proteome</keyword>
<organism evidence="2 3">
    <name type="scientific">Vibrio ostreicida</name>
    <dbReference type="NCBI Taxonomy" id="526588"/>
    <lineage>
        <taxon>Bacteria</taxon>
        <taxon>Pseudomonadati</taxon>
        <taxon>Pseudomonadota</taxon>
        <taxon>Gammaproteobacteria</taxon>
        <taxon>Vibrionales</taxon>
        <taxon>Vibrionaceae</taxon>
        <taxon>Vibrio</taxon>
    </lineage>
</organism>
<comment type="caution">
    <text evidence="2">The sequence shown here is derived from an EMBL/GenBank/DDBJ whole genome shotgun (WGS) entry which is preliminary data.</text>
</comment>
<evidence type="ECO:0000313" key="2">
    <source>
        <dbReference type="EMBL" id="MDN3608292.1"/>
    </source>
</evidence>
<keyword evidence="1" id="KW-0472">Membrane</keyword>
<dbReference type="EMBL" id="JAUFQC010000001">
    <property type="protein sequence ID" value="MDN3608292.1"/>
    <property type="molecule type" value="Genomic_DNA"/>
</dbReference>
<sequence length="159" mass="18350">MLFNDSAANYLKRSRVVVWALIVIVLVLNFVFMLESVEQNIDETAYLLASKRIIDRASFYKQKWLINKQQHTLTVEGKKIRFSASGWPLPVMSGNKTDCEYWLSLLYPEKRILDSLPASIEENTGFGDYRCVYTYDSSKSIHIQLVDHRFSVSIGFALD</sequence>
<feature type="transmembrane region" description="Helical" evidence="1">
    <location>
        <begin position="16"/>
        <end position="34"/>
    </location>
</feature>
<protein>
    <submittedName>
        <fullName evidence="2">MSHA biogenesis protein MshF</fullName>
    </submittedName>
</protein>
<name>A0ABT8BNG8_9VIBR</name>
<evidence type="ECO:0000256" key="1">
    <source>
        <dbReference type="SAM" id="Phobius"/>
    </source>
</evidence>
<accession>A0ABT8BNG8</accession>
<evidence type="ECO:0000313" key="3">
    <source>
        <dbReference type="Proteomes" id="UP001238540"/>
    </source>
</evidence>
<proteinExistence type="predicted"/>
<dbReference type="RefSeq" id="WP_170883129.1">
    <property type="nucleotide sequence ID" value="NZ_JABEYA020000009.1"/>
</dbReference>
<dbReference type="Proteomes" id="UP001238540">
    <property type="component" value="Unassembled WGS sequence"/>
</dbReference>